<dbReference type="GO" id="GO:0045216">
    <property type="term" value="P:cell-cell junction organization"/>
    <property type="evidence" value="ECO:0007669"/>
    <property type="project" value="TreeGrafter"/>
</dbReference>
<evidence type="ECO:0000313" key="7">
    <source>
        <dbReference type="WBParaSite" id="SMTH1_17440.1"/>
    </source>
</evidence>
<dbReference type="GO" id="GO:1900026">
    <property type="term" value="P:positive regulation of substrate adhesion-dependent cell spreading"/>
    <property type="evidence" value="ECO:0007669"/>
    <property type="project" value="TreeGrafter"/>
</dbReference>
<dbReference type="PROSITE" id="PS50023">
    <property type="entry name" value="LIM_DOMAIN_2"/>
    <property type="match status" value="3"/>
</dbReference>
<feature type="domain" description="LIM zinc-binding" evidence="5">
    <location>
        <begin position="210"/>
        <end position="276"/>
    </location>
</feature>
<dbReference type="WBParaSite" id="SMTH1_17440.1">
    <property type="protein sequence ID" value="SMTH1_17440.1"/>
    <property type="gene ID" value="SMTH1_17440"/>
</dbReference>
<accession>A0AA85AXE6</accession>
<dbReference type="PROSITE" id="PS00478">
    <property type="entry name" value="LIM_DOMAIN_1"/>
    <property type="match status" value="3"/>
</dbReference>
<dbReference type="SUPFAM" id="SSF57716">
    <property type="entry name" value="Glucocorticoid receptor-like (DNA-binding domain)"/>
    <property type="match status" value="2"/>
</dbReference>
<dbReference type="InterPro" id="IPR047944">
    <property type="entry name" value="LIMS1/2-like_LIM1"/>
</dbReference>
<dbReference type="InterPro" id="IPR001781">
    <property type="entry name" value="Znf_LIM"/>
</dbReference>
<dbReference type="Proteomes" id="UP000050791">
    <property type="component" value="Unassembled WGS sequence"/>
</dbReference>
<evidence type="ECO:0000259" key="5">
    <source>
        <dbReference type="PROSITE" id="PS50023"/>
    </source>
</evidence>
<dbReference type="AlphaFoldDB" id="A0AA85AXE6"/>
<evidence type="ECO:0000256" key="3">
    <source>
        <dbReference type="ARBA" id="ARBA00023038"/>
    </source>
</evidence>
<evidence type="ECO:0000256" key="2">
    <source>
        <dbReference type="ARBA" id="ARBA00022833"/>
    </source>
</evidence>
<dbReference type="Pfam" id="PF00412">
    <property type="entry name" value="LIM"/>
    <property type="match status" value="3"/>
</dbReference>
<keyword evidence="2 4" id="KW-0862">Zinc</keyword>
<dbReference type="FunFam" id="2.10.110.10:FF:000009">
    <property type="entry name" value="Paxillin isoform 1"/>
    <property type="match status" value="1"/>
</dbReference>
<dbReference type="GO" id="GO:0098609">
    <property type="term" value="P:cell-cell adhesion"/>
    <property type="evidence" value="ECO:0007669"/>
    <property type="project" value="TreeGrafter"/>
</dbReference>
<dbReference type="PANTHER" id="PTHR24210">
    <property type="entry name" value="LIM DOMAIN-CONTAINING PROTEIN"/>
    <property type="match status" value="1"/>
</dbReference>
<sequence length="377" mass="44034">MYKRPMLHEVRNKQELGSDHVAVKFNDNKVENIVTHDTAEEPHCKRCDEPFTEDENIVCVKNDIYHPTCFVCTQCLQPLSNKEFYEFEGRRYCKYDFQVLFAPFCFKCGEFIMSKVVKAMNRSWHPECLVCDECGIQIVSKGFQRHKTRILCKDCWSVICQELVGHHICQTCNKPIELNKHIKFMELGLDAHERGGELYCLKCFSRSGVSICSACRRPIEGRIVWALGKVWHVEHFVCHHCEIPFMGSRKLDEKSKLYEIDLKPVCKDCYDKLPIQWKKILAKFIVQIEKNGVINDYLYIHKKYVHRICKQSGHNQHSMGLLTLLRKKKINKNQSLLFVAFLIPHGYDTCCDNIYIASSYKLSLSGRIYTEICELIA</sequence>
<dbReference type="SMART" id="SM00132">
    <property type="entry name" value="LIM"/>
    <property type="match status" value="3"/>
</dbReference>
<dbReference type="PANTHER" id="PTHR24210:SF0">
    <property type="entry name" value="LIM DOMAIN-CONTAINING PROTEIN"/>
    <property type="match status" value="1"/>
</dbReference>
<dbReference type="GO" id="GO:0005737">
    <property type="term" value="C:cytoplasm"/>
    <property type="evidence" value="ECO:0007669"/>
    <property type="project" value="TreeGrafter"/>
</dbReference>
<feature type="domain" description="LIM zinc-binding" evidence="5">
    <location>
        <begin position="42"/>
        <end position="103"/>
    </location>
</feature>
<evidence type="ECO:0000256" key="1">
    <source>
        <dbReference type="ARBA" id="ARBA00022723"/>
    </source>
</evidence>
<protein>
    <recommendedName>
        <fullName evidence="5">LIM zinc-binding domain-containing protein</fullName>
    </recommendedName>
</protein>
<name>A0AA85AXE6_9TREM</name>
<dbReference type="GO" id="GO:2001046">
    <property type="term" value="P:positive regulation of integrin-mediated signaling pathway"/>
    <property type="evidence" value="ECO:0007669"/>
    <property type="project" value="TreeGrafter"/>
</dbReference>
<keyword evidence="1 4" id="KW-0479">Metal-binding</keyword>
<evidence type="ECO:0000313" key="6">
    <source>
        <dbReference type="Proteomes" id="UP000050791"/>
    </source>
</evidence>
<dbReference type="Gene3D" id="2.10.110.10">
    <property type="entry name" value="Cysteine Rich Protein"/>
    <property type="match status" value="3"/>
</dbReference>
<feature type="domain" description="LIM zinc-binding" evidence="5">
    <location>
        <begin position="104"/>
        <end position="162"/>
    </location>
</feature>
<evidence type="ECO:0000256" key="4">
    <source>
        <dbReference type="PROSITE-ProRule" id="PRU00125"/>
    </source>
</evidence>
<dbReference type="GO" id="GO:0046872">
    <property type="term" value="F:metal ion binding"/>
    <property type="evidence" value="ECO:0007669"/>
    <property type="project" value="UniProtKB-KW"/>
</dbReference>
<proteinExistence type="predicted"/>
<dbReference type="GO" id="GO:0005911">
    <property type="term" value="C:cell-cell junction"/>
    <property type="evidence" value="ECO:0007669"/>
    <property type="project" value="TreeGrafter"/>
</dbReference>
<reference evidence="7" key="1">
    <citation type="submission" date="2023-11" db="UniProtKB">
        <authorList>
            <consortium name="WormBaseParasite"/>
        </authorList>
    </citation>
    <scope>IDENTIFICATION</scope>
</reference>
<organism evidence="6 7">
    <name type="scientific">Schistosoma mattheei</name>
    <dbReference type="NCBI Taxonomy" id="31246"/>
    <lineage>
        <taxon>Eukaryota</taxon>
        <taxon>Metazoa</taxon>
        <taxon>Spiralia</taxon>
        <taxon>Lophotrochozoa</taxon>
        <taxon>Platyhelminthes</taxon>
        <taxon>Trematoda</taxon>
        <taxon>Digenea</taxon>
        <taxon>Strigeidida</taxon>
        <taxon>Schistosomatoidea</taxon>
        <taxon>Schistosomatidae</taxon>
        <taxon>Schistosoma</taxon>
    </lineage>
</organism>
<dbReference type="GO" id="GO:0005925">
    <property type="term" value="C:focal adhesion"/>
    <property type="evidence" value="ECO:0007669"/>
    <property type="project" value="TreeGrafter"/>
</dbReference>
<keyword evidence="3 4" id="KW-0440">LIM domain</keyword>
<dbReference type="InterPro" id="IPR017351">
    <property type="entry name" value="PINCH-1-4-like"/>
</dbReference>
<dbReference type="CDD" id="cd09331">
    <property type="entry name" value="LIM1_PINCH"/>
    <property type="match status" value="1"/>
</dbReference>